<reference evidence="2" key="1">
    <citation type="submission" date="2020-06" db="EMBL/GenBank/DDBJ databases">
        <authorList>
            <person name="Li T."/>
            <person name="Hu X."/>
            <person name="Zhang T."/>
            <person name="Song X."/>
            <person name="Zhang H."/>
            <person name="Dai N."/>
            <person name="Sheng W."/>
            <person name="Hou X."/>
            <person name="Wei L."/>
        </authorList>
    </citation>
    <scope>NUCLEOTIDE SEQUENCE</scope>
    <source>
        <strain evidence="2">KEN1</strain>
        <tissue evidence="2">Leaf</tissue>
    </source>
</reference>
<feature type="compositionally biased region" description="Polar residues" evidence="1">
    <location>
        <begin position="222"/>
        <end position="254"/>
    </location>
</feature>
<feature type="region of interest" description="Disordered" evidence="1">
    <location>
        <begin position="218"/>
        <end position="366"/>
    </location>
</feature>
<feature type="compositionally biased region" description="Polar residues" evidence="1">
    <location>
        <begin position="489"/>
        <end position="504"/>
    </location>
</feature>
<organism evidence="2">
    <name type="scientific">Sesamum latifolium</name>
    <dbReference type="NCBI Taxonomy" id="2727402"/>
    <lineage>
        <taxon>Eukaryota</taxon>
        <taxon>Viridiplantae</taxon>
        <taxon>Streptophyta</taxon>
        <taxon>Embryophyta</taxon>
        <taxon>Tracheophyta</taxon>
        <taxon>Spermatophyta</taxon>
        <taxon>Magnoliopsida</taxon>
        <taxon>eudicotyledons</taxon>
        <taxon>Gunneridae</taxon>
        <taxon>Pentapetalae</taxon>
        <taxon>asterids</taxon>
        <taxon>lamiids</taxon>
        <taxon>Lamiales</taxon>
        <taxon>Pedaliaceae</taxon>
        <taxon>Sesamum</taxon>
    </lineage>
</organism>
<gene>
    <name evidence="2" type="ORF">Slati_4135700</name>
</gene>
<feature type="compositionally biased region" description="Polar residues" evidence="1">
    <location>
        <begin position="132"/>
        <end position="145"/>
    </location>
</feature>
<name>A0AAW2TAC6_9LAMI</name>
<proteinExistence type="predicted"/>
<feature type="compositionally biased region" description="Pro residues" evidence="1">
    <location>
        <begin position="603"/>
        <end position="612"/>
    </location>
</feature>
<sequence length="1090" mass="120080">MEAAIDANAPLDYVEFHIFPSQNRYEAYVSYMNKKERVTSGLLEHLLLHSADLRAMNSEGSNAKYKLSPPEDSHDVKWFTKSTLIRFLHIIGSANILDITNSLRNEISQLEEARNFHLSLYAKGIEYQLQSGESDGSYSNGTGSTPRAEGSDSSKNELLRAMDLRLTALGGELTNAFDQAAGSRYSVEEMTDIEKFSQHLGSGDLSNSLRKYIEVRQGTEGVENSSSKQVSQSDRVSSKVGNNNTTKSLSSETQVRYGVSPAKVAQVERQSSTESDESSFSSEEEQPSVERSRTHIRSASPRRSASPMRRIQIGRSGSRRSTAITIKSLNYFPARERSNLPKDPAAYDSDEEGSEQAPKKPENNVRRMSVQDAINLFESKQRNQTVDIQKAREIKSSSPESETEPGVASQVYPIEPCGADAEMDSPEKGACSPVVMQEEILPTESTDVGDKLTASAEWSRRKEAELNELLTKMMETKPVKSRTVVPASSKRQSLPSEQRGNSYDQYKERRDEKLRGEATRRKTEKDKQLKAMQQTLDAKKSQLTSGNASDAGKEHTVKKMQKPQKSVAQPANPKIESPRLGVVKKAPPRASSVPATRKSWPSAPSPRAPEPSPAKARAASSTGATPTRRRSQPTPPVSRPSPKEEMSQTRGKTVNSNKNDSKKSLRSATENQQQSVTKPRKTPKSKVITAPEDLASATKPSLYSKVTKKSSVVPLESKTSLRRGSGTINSASSVVKKKKASTHPQEPLRKPEVLTLDEENVTVSSSSDVVIQNEQRETGQCKIHTVMESETAMRSPQKYEDKEGFSQVDPPRAPTEDGMDKVVEPELKAEAEEESTISPTAWVEIEEHEDDPVTSGDAASQMVGSPAYIAPVEASSPRVRNSLSQMLLEESTEPDVIAWGNAEHPPPMVYQKDAPKGLKRLLKFARKSKNEANSTGWSSPSVFSEGEDDTEDSKFVNKKSAENLLRKATLHSKNNSHQKVSNDSEHPGTIFELKLILFVVKQTNFIIYVVWELLMTTLPITQLPPLGIQSEIITEKSQANISKFNAQSLSQQLQDGHVSAPVTTTKGTQEFCAPNKMDYPPAAAISEDQG</sequence>
<feature type="compositionally biased region" description="Basic and acidic residues" evidence="1">
    <location>
        <begin position="505"/>
        <end position="529"/>
    </location>
</feature>
<protein>
    <recommendedName>
        <fullName evidence="3">COP1-interacting protein 7</fullName>
    </recommendedName>
</protein>
<dbReference type="PANTHER" id="PTHR31008:SF5">
    <property type="entry name" value="EXPRESSED PROTEIN"/>
    <property type="match status" value="1"/>
</dbReference>
<feature type="region of interest" description="Disordered" evidence="1">
    <location>
        <begin position="931"/>
        <end position="954"/>
    </location>
</feature>
<feature type="compositionally biased region" description="Acidic residues" evidence="1">
    <location>
        <begin position="274"/>
        <end position="287"/>
    </location>
</feature>
<feature type="compositionally biased region" description="Polar residues" evidence="1">
    <location>
        <begin position="666"/>
        <end position="677"/>
    </location>
</feature>
<feature type="region of interest" description="Disordered" evidence="1">
    <location>
        <begin position="132"/>
        <end position="155"/>
    </location>
</feature>
<dbReference type="AlphaFoldDB" id="A0AAW2TAC6"/>
<feature type="region of interest" description="Disordered" evidence="1">
    <location>
        <begin position="781"/>
        <end position="819"/>
    </location>
</feature>
<dbReference type="PANTHER" id="PTHR31008">
    <property type="entry name" value="COP1-INTERACTING PROTEIN-RELATED"/>
    <property type="match status" value="1"/>
</dbReference>
<feature type="compositionally biased region" description="Polar residues" evidence="1">
    <location>
        <begin position="531"/>
        <end position="548"/>
    </location>
</feature>
<feature type="compositionally biased region" description="Polar residues" evidence="1">
    <location>
        <begin position="931"/>
        <end position="942"/>
    </location>
</feature>
<feature type="compositionally biased region" description="Polar residues" evidence="1">
    <location>
        <begin position="648"/>
        <end position="658"/>
    </location>
</feature>
<evidence type="ECO:0000256" key="1">
    <source>
        <dbReference type="SAM" id="MobiDB-lite"/>
    </source>
</evidence>
<feature type="region of interest" description="Disordered" evidence="1">
    <location>
        <begin position="378"/>
        <end position="751"/>
    </location>
</feature>
<feature type="compositionally biased region" description="Low complexity" evidence="1">
    <location>
        <begin position="297"/>
        <end position="321"/>
    </location>
</feature>
<comment type="caution">
    <text evidence="2">The sequence shown here is derived from an EMBL/GenBank/DDBJ whole genome shotgun (WGS) entry which is preliminary data.</text>
</comment>
<evidence type="ECO:0000313" key="2">
    <source>
        <dbReference type="EMBL" id="KAL0401058.1"/>
    </source>
</evidence>
<dbReference type="EMBL" id="JACGWN010000015">
    <property type="protein sequence ID" value="KAL0401058.1"/>
    <property type="molecule type" value="Genomic_DNA"/>
</dbReference>
<reference evidence="2" key="2">
    <citation type="journal article" date="2024" name="Plant">
        <title>Genomic evolution and insights into agronomic trait innovations of Sesamum species.</title>
        <authorList>
            <person name="Miao H."/>
            <person name="Wang L."/>
            <person name="Qu L."/>
            <person name="Liu H."/>
            <person name="Sun Y."/>
            <person name="Le M."/>
            <person name="Wang Q."/>
            <person name="Wei S."/>
            <person name="Zheng Y."/>
            <person name="Lin W."/>
            <person name="Duan Y."/>
            <person name="Cao H."/>
            <person name="Xiong S."/>
            <person name="Wang X."/>
            <person name="Wei L."/>
            <person name="Li C."/>
            <person name="Ma Q."/>
            <person name="Ju M."/>
            <person name="Zhao R."/>
            <person name="Li G."/>
            <person name="Mu C."/>
            <person name="Tian Q."/>
            <person name="Mei H."/>
            <person name="Zhang T."/>
            <person name="Gao T."/>
            <person name="Zhang H."/>
        </authorList>
    </citation>
    <scope>NUCLEOTIDE SEQUENCE</scope>
    <source>
        <strain evidence="2">KEN1</strain>
    </source>
</reference>
<evidence type="ECO:0008006" key="3">
    <source>
        <dbReference type="Google" id="ProtNLM"/>
    </source>
</evidence>
<accession>A0AAW2TAC6</accession>